<protein>
    <submittedName>
        <fullName evidence="3">DUF4142 domain-containing protein</fullName>
    </submittedName>
</protein>
<dbReference type="PANTHER" id="PTHR38593:SF1">
    <property type="entry name" value="BLR2558 PROTEIN"/>
    <property type="match status" value="1"/>
</dbReference>
<sequence length="192" mass="20420">MKRIVVTAAAALLVSASAPALAQSSNEGSSGQAMGTNAMDTDQAAMPAPQNVKTATNFVPMAAVSNSFEVETSNLALIKSQDGNVRNFAQTMVDDHSTAGMKMKQAVQESDTELSVPTGLDARHQEMLNQLSAADDSQFDAMYMDMQGQAHEEAVALFTAYSENGEDGPVKTFAANTLPTLKEHLSMVKKMR</sequence>
<dbReference type="Pfam" id="PF13628">
    <property type="entry name" value="DUF4142"/>
    <property type="match status" value="1"/>
</dbReference>
<dbReference type="AlphaFoldDB" id="A0A6N9SW72"/>
<evidence type="ECO:0000313" key="3">
    <source>
        <dbReference type="EMBL" id="NDW03320.1"/>
    </source>
</evidence>
<keyword evidence="1" id="KW-0732">Signal</keyword>
<dbReference type="RefSeq" id="WP_163460904.1">
    <property type="nucleotide sequence ID" value="NZ_JAAAMG010000001.1"/>
</dbReference>
<keyword evidence="4" id="KW-1185">Reference proteome</keyword>
<evidence type="ECO:0000313" key="4">
    <source>
        <dbReference type="Proteomes" id="UP000469011"/>
    </source>
</evidence>
<dbReference type="InterPro" id="IPR012347">
    <property type="entry name" value="Ferritin-like"/>
</dbReference>
<name>A0A6N9SW72_9HYPH</name>
<dbReference type="PANTHER" id="PTHR38593">
    <property type="entry name" value="BLR2558 PROTEIN"/>
    <property type="match status" value="1"/>
</dbReference>
<dbReference type="Proteomes" id="UP000469011">
    <property type="component" value="Unassembled WGS sequence"/>
</dbReference>
<feature type="domain" description="DUF4142" evidence="2">
    <location>
        <begin position="54"/>
        <end position="191"/>
    </location>
</feature>
<gene>
    <name evidence="3" type="ORF">GTK09_02670</name>
</gene>
<feature type="chain" id="PRO_5026890690" evidence="1">
    <location>
        <begin position="23"/>
        <end position="192"/>
    </location>
</feature>
<comment type="caution">
    <text evidence="3">The sequence shown here is derived from an EMBL/GenBank/DDBJ whole genome shotgun (WGS) entry which is preliminary data.</text>
</comment>
<accession>A0A6N9SW72</accession>
<proteinExistence type="predicted"/>
<feature type="signal peptide" evidence="1">
    <location>
        <begin position="1"/>
        <end position="22"/>
    </location>
</feature>
<evidence type="ECO:0000259" key="2">
    <source>
        <dbReference type="Pfam" id="PF13628"/>
    </source>
</evidence>
<dbReference type="Gene3D" id="1.20.1260.10">
    <property type="match status" value="1"/>
</dbReference>
<evidence type="ECO:0000256" key="1">
    <source>
        <dbReference type="SAM" id="SignalP"/>
    </source>
</evidence>
<organism evidence="3 4">
    <name type="scientific">Jiella pacifica</name>
    <dbReference type="NCBI Taxonomy" id="2696469"/>
    <lineage>
        <taxon>Bacteria</taxon>
        <taxon>Pseudomonadati</taxon>
        <taxon>Pseudomonadota</taxon>
        <taxon>Alphaproteobacteria</taxon>
        <taxon>Hyphomicrobiales</taxon>
        <taxon>Aurantimonadaceae</taxon>
        <taxon>Jiella</taxon>
    </lineage>
</organism>
<dbReference type="InterPro" id="IPR025419">
    <property type="entry name" value="DUF4142"/>
</dbReference>
<dbReference type="EMBL" id="JAAAMG010000001">
    <property type="protein sequence ID" value="NDW03320.1"/>
    <property type="molecule type" value="Genomic_DNA"/>
</dbReference>
<reference evidence="3 4" key="1">
    <citation type="submission" date="2020-01" db="EMBL/GenBank/DDBJ databases">
        <title>Jiella pacifica sp. nov.</title>
        <authorList>
            <person name="Xue Z."/>
            <person name="Zhu S."/>
            <person name="Chen J."/>
            <person name="Yang J."/>
        </authorList>
    </citation>
    <scope>NUCLEOTIDE SEQUENCE [LARGE SCALE GENOMIC DNA]</scope>
    <source>
        <strain evidence="3 4">40Bstr34</strain>
    </source>
</reference>